<feature type="domain" description="Regulator of nucleoside diphosphate kinase N-terminal" evidence="2">
    <location>
        <begin position="4"/>
        <end position="43"/>
    </location>
</feature>
<protein>
    <submittedName>
        <fullName evidence="3">Regulator of nucleoside diphosphate kinase</fullName>
    </submittedName>
</protein>
<proteinExistence type="predicted"/>
<keyword evidence="3" id="KW-0418">Kinase</keyword>
<dbReference type="KEGG" id="rbd:ALSL_1124"/>
<evidence type="ECO:0000313" key="3">
    <source>
        <dbReference type="EMBL" id="BBD79786.1"/>
    </source>
</evidence>
<dbReference type="Pfam" id="PF14760">
    <property type="entry name" value="Rnk_N"/>
    <property type="match status" value="1"/>
</dbReference>
<dbReference type="EMBL" id="AP018560">
    <property type="protein sequence ID" value="BBD79786.1"/>
    <property type="molecule type" value="Genomic_DNA"/>
</dbReference>
<dbReference type="NCBIfam" id="NF004396">
    <property type="entry name" value="PRK05753.1"/>
    <property type="match status" value="1"/>
</dbReference>
<dbReference type="GO" id="GO:0016301">
    <property type="term" value="F:kinase activity"/>
    <property type="evidence" value="ECO:0007669"/>
    <property type="project" value="UniProtKB-KW"/>
</dbReference>
<dbReference type="Pfam" id="PF01272">
    <property type="entry name" value="GreA_GreB"/>
    <property type="match status" value="1"/>
</dbReference>
<dbReference type="InterPro" id="IPR023459">
    <property type="entry name" value="Tscrpt_elong_fac_GreA/B_fam"/>
</dbReference>
<dbReference type="GO" id="GO:0006354">
    <property type="term" value="P:DNA-templated transcription elongation"/>
    <property type="evidence" value="ECO:0007669"/>
    <property type="project" value="TreeGrafter"/>
</dbReference>
<evidence type="ECO:0000259" key="2">
    <source>
        <dbReference type="Pfam" id="PF14760"/>
    </source>
</evidence>
<name>A0A2Z6E3X9_9GAMM</name>
<dbReference type="GO" id="GO:0032784">
    <property type="term" value="P:regulation of DNA-templated transcription elongation"/>
    <property type="evidence" value="ECO:0007669"/>
    <property type="project" value="InterPro"/>
</dbReference>
<organism evidence="3 4">
    <name type="scientific">Aerosticca soli</name>
    <dbReference type="NCBI Taxonomy" id="2010829"/>
    <lineage>
        <taxon>Bacteria</taxon>
        <taxon>Pseudomonadati</taxon>
        <taxon>Pseudomonadota</taxon>
        <taxon>Gammaproteobacteria</taxon>
        <taxon>Lysobacterales</taxon>
        <taxon>Rhodanobacteraceae</taxon>
        <taxon>Aerosticca</taxon>
    </lineage>
</organism>
<keyword evidence="3" id="KW-0808">Transferase</keyword>
<feature type="domain" description="Transcription elongation factor GreA/GreB C-terminal" evidence="1">
    <location>
        <begin position="50"/>
        <end position="123"/>
    </location>
</feature>
<evidence type="ECO:0000313" key="4">
    <source>
        <dbReference type="Proteomes" id="UP000270530"/>
    </source>
</evidence>
<dbReference type="AlphaFoldDB" id="A0A2Z6E3X9"/>
<dbReference type="SUPFAM" id="SSF54534">
    <property type="entry name" value="FKBP-like"/>
    <property type="match status" value="1"/>
</dbReference>
<dbReference type="PANTHER" id="PTHR30437">
    <property type="entry name" value="TRANSCRIPTION ELONGATION FACTOR GREA"/>
    <property type="match status" value="1"/>
</dbReference>
<dbReference type="Gene3D" id="3.10.50.30">
    <property type="entry name" value="Transcription elongation factor, GreA/GreB, C-terminal domain"/>
    <property type="match status" value="1"/>
</dbReference>
<dbReference type="InterPro" id="IPR029462">
    <property type="entry name" value="Rnk_N"/>
</dbReference>
<sequence>MSLPPIILSRLDLERIEACLDQLPAAEAQQHAALRAELDRADVREPQEMPPDVVTMHSRVCFEDAQGDRQVVELVYPSAAGAPGTVSILAPVGSALLGLRIGQSIDWPMPGGHRRRLQVVAIEWQPEAAGAWHR</sequence>
<dbReference type="InterPro" id="IPR001437">
    <property type="entry name" value="Tscrpt_elong_fac_GreA/B_C"/>
</dbReference>
<keyword evidence="4" id="KW-1185">Reference proteome</keyword>
<reference evidence="4" key="1">
    <citation type="submission" date="2018-04" db="EMBL/GenBank/DDBJ databases">
        <authorList>
            <person name="Watanabe M."/>
            <person name="Kojima H."/>
        </authorList>
    </citation>
    <scope>NUCLEOTIDE SEQUENCE [LARGE SCALE GENOMIC DNA]</scope>
    <source>
        <strain evidence="4">Dysh456</strain>
    </source>
</reference>
<accession>A0A2Z6E3X9</accession>
<dbReference type="GO" id="GO:0070063">
    <property type="term" value="F:RNA polymerase binding"/>
    <property type="evidence" value="ECO:0007669"/>
    <property type="project" value="InterPro"/>
</dbReference>
<gene>
    <name evidence="3" type="ORF">ALSL_1124</name>
</gene>
<dbReference type="RefSeq" id="WP_126537228.1">
    <property type="nucleotide sequence ID" value="NZ_AP018560.1"/>
</dbReference>
<reference evidence="4" key="2">
    <citation type="submission" date="2018-06" db="EMBL/GenBank/DDBJ databases">
        <title>Genome sequence of Rhodanobacteraceae bacterium strain Dysh456.</title>
        <authorList>
            <person name="Fukui M."/>
        </authorList>
    </citation>
    <scope>NUCLEOTIDE SEQUENCE [LARGE SCALE GENOMIC DNA]</scope>
    <source>
        <strain evidence="4">Dysh456</strain>
    </source>
</reference>
<dbReference type="GO" id="GO:0003677">
    <property type="term" value="F:DNA binding"/>
    <property type="evidence" value="ECO:0007669"/>
    <property type="project" value="InterPro"/>
</dbReference>
<dbReference type="Proteomes" id="UP000270530">
    <property type="component" value="Chromosome"/>
</dbReference>
<evidence type="ECO:0000259" key="1">
    <source>
        <dbReference type="Pfam" id="PF01272"/>
    </source>
</evidence>
<dbReference type="Gene3D" id="1.10.286.20">
    <property type="match status" value="1"/>
</dbReference>
<dbReference type="OrthoDB" id="192847at2"/>
<dbReference type="InterPro" id="IPR036953">
    <property type="entry name" value="GreA/GreB_C_sf"/>
</dbReference>
<dbReference type="PANTHER" id="PTHR30437:SF5">
    <property type="entry name" value="REGULATOR OF NUCLEOSIDE DIPHOSPHATE KINASE"/>
    <property type="match status" value="1"/>
</dbReference>